<keyword evidence="5" id="KW-0472">Membrane</keyword>
<dbReference type="InterPro" id="IPR024607">
    <property type="entry name" value="Sulfatase_CS"/>
</dbReference>
<keyword evidence="2" id="KW-0479">Metal-binding</keyword>
<dbReference type="Pfam" id="PF00884">
    <property type="entry name" value="Sulfatase"/>
    <property type="match status" value="1"/>
</dbReference>
<dbReference type="PANTHER" id="PTHR42693">
    <property type="entry name" value="ARYLSULFATASE FAMILY MEMBER"/>
    <property type="match status" value="1"/>
</dbReference>
<keyword evidence="5" id="KW-0812">Transmembrane</keyword>
<evidence type="ECO:0000256" key="5">
    <source>
        <dbReference type="SAM" id="Phobius"/>
    </source>
</evidence>
<evidence type="ECO:0000256" key="3">
    <source>
        <dbReference type="ARBA" id="ARBA00022801"/>
    </source>
</evidence>
<dbReference type="InterPro" id="IPR000917">
    <property type="entry name" value="Sulfatase_N"/>
</dbReference>
<dbReference type="AlphaFoldDB" id="A0A381WKL5"/>
<evidence type="ECO:0000256" key="4">
    <source>
        <dbReference type="ARBA" id="ARBA00022837"/>
    </source>
</evidence>
<dbReference type="InterPro" id="IPR050738">
    <property type="entry name" value="Sulfatase"/>
</dbReference>
<evidence type="ECO:0000259" key="6">
    <source>
        <dbReference type="Pfam" id="PF00884"/>
    </source>
</evidence>
<sequence>MTGWTKYLVGFITILIVSGLTLWAFRVEVALFAISRMMESRFEIGPTREINWSSGIDKENRGPADRPPNIVLILADDLGWNDISANGGPSATIATPSIDALAAEGATFTQGYAANGTCAPSRAALMSGRYGSRFGFEFTPTPPGMSQLLGLVSSTVNRPLAPESFTNTERNTTTFEDMGMPASEITIAELLTDQGYHTVHIGKWHLGQTKGMAAHDQGFAESLLMASGLYGRNDDEDVIQARQDF</sequence>
<accession>A0A381WKL5</accession>
<name>A0A381WKL5_9ZZZZ</name>
<dbReference type="PANTHER" id="PTHR42693:SF53">
    <property type="entry name" value="ENDO-4-O-SULFATASE"/>
    <property type="match status" value="1"/>
</dbReference>
<dbReference type="InterPro" id="IPR017850">
    <property type="entry name" value="Alkaline_phosphatase_core_sf"/>
</dbReference>
<protein>
    <recommendedName>
        <fullName evidence="6">Sulfatase N-terminal domain-containing protein</fullName>
    </recommendedName>
</protein>
<keyword evidence="3" id="KW-0378">Hydrolase</keyword>
<evidence type="ECO:0000256" key="2">
    <source>
        <dbReference type="ARBA" id="ARBA00022723"/>
    </source>
</evidence>
<comment type="similarity">
    <text evidence="1">Belongs to the sulfatase family.</text>
</comment>
<feature type="non-terminal residue" evidence="7">
    <location>
        <position position="245"/>
    </location>
</feature>
<evidence type="ECO:0000256" key="1">
    <source>
        <dbReference type="ARBA" id="ARBA00008779"/>
    </source>
</evidence>
<dbReference type="EMBL" id="UINC01012011">
    <property type="protein sequence ID" value="SVA52698.1"/>
    <property type="molecule type" value="Genomic_DNA"/>
</dbReference>
<dbReference type="SUPFAM" id="SSF53649">
    <property type="entry name" value="Alkaline phosphatase-like"/>
    <property type="match status" value="1"/>
</dbReference>
<reference evidence="7" key="1">
    <citation type="submission" date="2018-05" db="EMBL/GenBank/DDBJ databases">
        <authorList>
            <person name="Lanie J.A."/>
            <person name="Ng W.-L."/>
            <person name="Kazmierczak K.M."/>
            <person name="Andrzejewski T.M."/>
            <person name="Davidsen T.M."/>
            <person name="Wayne K.J."/>
            <person name="Tettelin H."/>
            <person name="Glass J.I."/>
            <person name="Rusch D."/>
            <person name="Podicherti R."/>
            <person name="Tsui H.-C.T."/>
            <person name="Winkler M.E."/>
        </authorList>
    </citation>
    <scope>NUCLEOTIDE SEQUENCE</scope>
</reference>
<dbReference type="GO" id="GO:0046872">
    <property type="term" value="F:metal ion binding"/>
    <property type="evidence" value="ECO:0007669"/>
    <property type="project" value="UniProtKB-KW"/>
</dbReference>
<keyword evidence="4" id="KW-0106">Calcium</keyword>
<proteinExistence type="inferred from homology"/>
<gene>
    <name evidence="7" type="ORF">METZ01_LOCUS105552</name>
</gene>
<dbReference type="GO" id="GO:0004065">
    <property type="term" value="F:arylsulfatase activity"/>
    <property type="evidence" value="ECO:0007669"/>
    <property type="project" value="TreeGrafter"/>
</dbReference>
<organism evidence="7">
    <name type="scientific">marine metagenome</name>
    <dbReference type="NCBI Taxonomy" id="408172"/>
    <lineage>
        <taxon>unclassified sequences</taxon>
        <taxon>metagenomes</taxon>
        <taxon>ecological metagenomes</taxon>
    </lineage>
</organism>
<dbReference type="PROSITE" id="PS00149">
    <property type="entry name" value="SULFATASE_2"/>
    <property type="match status" value="1"/>
</dbReference>
<feature type="domain" description="Sulfatase N-terminal" evidence="6">
    <location>
        <begin position="68"/>
        <end position="210"/>
    </location>
</feature>
<evidence type="ECO:0000313" key="7">
    <source>
        <dbReference type="EMBL" id="SVA52698.1"/>
    </source>
</evidence>
<dbReference type="Gene3D" id="3.40.720.10">
    <property type="entry name" value="Alkaline Phosphatase, subunit A"/>
    <property type="match status" value="1"/>
</dbReference>
<keyword evidence="5" id="KW-1133">Transmembrane helix</keyword>
<feature type="transmembrane region" description="Helical" evidence="5">
    <location>
        <begin position="12"/>
        <end position="34"/>
    </location>
</feature>